<dbReference type="Proteomes" id="UP000537204">
    <property type="component" value="Unassembled WGS sequence"/>
</dbReference>
<keyword evidence="2 3" id="KW-0040">ANK repeat</keyword>
<proteinExistence type="predicted"/>
<dbReference type="PANTHER" id="PTHR24198:SF165">
    <property type="entry name" value="ANKYRIN REPEAT-CONTAINING PROTEIN-RELATED"/>
    <property type="match status" value="1"/>
</dbReference>
<evidence type="ECO:0000313" key="4">
    <source>
        <dbReference type="EMBL" id="MBB5637143.1"/>
    </source>
</evidence>
<name>A0A7W8ZN82_9SPHI</name>
<dbReference type="SUPFAM" id="SSF48403">
    <property type="entry name" value="Ankyrin repeat"/>
    <property type="match status" value="1"/>
</dbReference>
<keyword evidence="1" id="KW-0677">Repeat</keyword>
<evidence type="ECO:0000256" key="3">
    <source>
        <dbReference type="PROSITE-ProRule" id="PRU00023"/>
    </source>
</evidence>
<accession>A0A7W8ZN82</accession>
<feature type="repeat" description="ANK" evidence="3">
    <location>
        <begin position="111"/>
        <end position="143"/>
    </location>
</feature>
<feature type="repeat" description="ANK" evidence="3">
    <location>
        <begin position="78"/>
        <end position="110"/>
    </location>
</feature>
<dbReference type="PROSITE" id="PS50297">
    <property type="entry name" value="ANK_REP_REGION"/>
    <property type="match status" value="3"/>
</dbReference>
<dbReference type="Pfam" id="PF00023">
    <property type="entry name" value="Ank"/>
    <property type="match status" value="1"/>
</dbReference>
<dbReference type="RefSeq" id="WP_183883020.1">
    <property type="nucleotide sequence ID" value="NZ_JACHCE010000004.1"/>
</dbReference>
<evidence type="ECO:0000256" key="2">
    <source>
        <dbReference type="ARBA" id="ARBA00023043"/>
    </source>
</evidence>
<dbReference type="PANTHER" id="PTHR24198">
    <property type="entry name" value="ANKYRIN REPEAT AND PROTEIN KINASE DOMAIN-CONTAINING PROTEIN"/>
    <property type="match status" value="1"/>
</dbReference>
<dbReference type="Pfam" id="PF12796">
    <property type="entry name" value="Ank_2"/>
    <property type="match status" value="2"/>
</dbReference>
<dbReference type="EMBL" id="JACHCE010000004">
    <property type="protein sequence ID" value="MBB5637143.1"/>
    <property type="molecule type" value="Genomic_DNA"/>
</dbReference>
<dbReference type="AlphaFoldDB" id="A0A7W8ZN82"/>
<dbReference type="PROSITE" id="PS50088">
    <property type="entry name" value="ANK_REPEAT"/>
    <property type="match status" value="3"/>
</dbReference>
<dbReference type="InterPro" id="IPR036770">
    <property type="entry name" value="Ankyrin_rpt-contain_sf"/>
</dbReference>
<dbReference type="SMART" id="SM00248">
    <property type="entry name" value="ANK"/>
    <property type="match status" value="6"/>
</dbReference>
<evidence type="ECO:0000256" key="1">
    <source>
        <dbReference type="ARBA" id="ARBA00022737"/>
    </source>
</evidence>
<gene>
    <name evidence="4" type="ORF">HDE68_003056</name>
</gene>
<evidence type="ECO:0000313" key="5">
    <source>
        <dbReference type="Proteomes" id="UP000537204"/>
    </source>
</evidence>
<protein>
    <submittedName>
        <fullName evidence="4">Ankyrin repeat protein</fullName>
    </submittedName>
</protein>
<sequence>MTKNTEISALRMACYQQDIALVQQLLLTVKPVALNKKLVDYDNPVQGTPLQLVCKNGNLNIVKLLIEAGADKEIKDVARQSPLSIAVSNGHYDIIDYLIEIGADIYSKGPNNLQPIHFACVYGSRKIIELLLLKGVDVNLVDSLKSSLLDFTTNLEGGNLDAAKTLVENGISNRYFPAAFKWACWRNNPAIAKYLLDCGTDFRGETTPKSELLFWICSLGHKDIVELLLEVGVDFKTKVKFKGKMMVYDGSPLERAMATGQTEIVNLINSFNKI</sequence>
<organism evidence="4 5">
    <name type="scientific">Pedobacter cryoconitis</name>
    <dbReference type="NCBI Taxonomy" id="188932"/>
    <lineage>
        <taxon>Bacteria</taxon>
        <taxon>Pseudomonadati</taxon>
        <taxon>Bacteroidota</taxon>
        <taxon>Sphingobacteriia</taxon>
        <taxon>Sphingobacteriales</taxon>
        <taxon>Sphingobacteriaceae</taxon>
        <taxon>Pedobacter</taxon>
    </lineage>
</organism>
<dbReference type="Gene3D" id="1.25.40.20">
    <property type="entry name" value="Ankyrin repeat-containing domain"/>
    <property type="match status" value="2"/>
</dbReference>
<reference evidence="4 5" key="1">
    <citation type="submission" date="2020-08" db="EMBL/GenBank/DDBJ databases">
        <title>Genomic Encyclopedia of Type Strains, Phase IV (KMG-V): Genome sequencing to study the core and pangenomes of soil and plant-associated prokaryotes.</title>
        <authorList>
            <person name="Whitman W."/>
        </authorList>
    </citation>
    <scope>NUCLEOTIDE SEQUENCE [LARGE SCALE GENOMIC DNA]</scope>
    <source>
        <strain evidence="4 5">S3M1</strain>
    </source>
</reference>
<dbReference type="InterPro" id="IPR002110">
    <property type="entry name" value="Ankyrin_rpt"/>
</dbReference>
<feature type="repeat" description="ANK" evidence="3">
    <location>
        <begin position="45"/>
        <end position="77"/>
    </location>
</feature>
<comment type="caution">
    <text evidence="4">The sequence shown here is derived from an EMBL/GenBank/DDBJ whole genome shotgun (WGS) entry which is preliminary data.</text>
</comment>